<evidence type="ECO:0000256" key="3">
    <source>
        <dbReference type="ARBA" id="ARBA00023125"/>
    </source>
</evidence>
<comment type="similarity">
    <text evidence="1">Belongs to the type-I restriction system S methylase family.</text>
</comment>
<dbReference type="RefSeq" id="WP_243260664.1">
    <property type="nucleotide sequence ID" value="NZ_CP085144.1"/>
</dbReference>
<dbReference type="InterPro" id="IPR052021">
    <property type="entry name" value="Type-I_RS_S_subunit"/>
</dbReference>
<evidence type="ECO:0000259" key="4">
    <source>
        <dbReference type="Pfam" id="PF01420"/>
    </source>
</evidence>
<dbReference type="CDD" id="cd17260">
    <property type="entry name" value="RMtype1_S_EcoEI-TRD1-CR1_like"/>
    <property type="match status" value="1"/>
</dbReference>
<evidence type="ECO:0000256" key="1">
    <source>
        <dbReference type="ARBA" id="ARBA00010923"/>
    </source>
</evidence>
<gene>
    <name evidence="5" type="ORF">DSM109990_01805</name>
</gene>
<name>A0ABY3ZK66_9RHOB</name>
<keyword evidence="3" id="KW-0238">DNA-binding</keyword>
<dbReference type="InterPro" id="IPR044946">
    <property type="entry name" value="Restrct_endonuc_typeI_TRD_sf"/>
</dbReference>
<feature type="domain" description="Type I restriction modification DNA specificity" evidence="4">
    <location>
        <begin position="18"/>
        <end position="187"/>
    </location>
</feature>
<organism evidence="5 6">
    <name type="scientific">Sulfitobacter dubius</name>
    <dbReference type="NCBI Taxonomy" id="218673"/>
    <lineage>
        <taxon>Bacteria</taxon>
        <taxon>Pseudomonadati</taxon>
        <taxon>Pseudomonadota</taxon>
        <taxon>Alphaproteobacteria</taxon>
        <taxon>Rhodobacterales</taxon>
        <taxon>Roseobacteraceae</taxon>
        <taxon>Sulfitobacter</taxon>
    </lineage>
</organism>
<dbReference type="InterPro" id="IPR000055">
    <property type="entry name" value="Restrct_endonuc_typeI_TRD"/>
</dbReference>
<keyword evidence="2" id="KW-0680">Restriction system</keyword>
<protein>
    <recommendedName>
        <fullName evidence="4">Type I restriction modification DNA specificity domain-containing protein</fullName>
    </recommendedName>
</protein>
<reference evidence="6" key="1">
    <citation type="journal article" date="2022" name="Microorganisms">
        <title>Beyond the ABCs#Discovery of Three New Plasmid Types in Rhodobacterales (RepQ, RepY, RepW).</title>
        <authorList>
            <person name="Freese H.M."/>
            <person name="Ringel V."/>
            <person name="Overmann J."/>
            <person name="Petersen J."/>
        </authorList>
    </citation>
    <scope>NUCLEOTIDE SEQUENCE [LARGE SCALE GENOMIC DNA]</scope>
    <source>
        <strain evidence="6">DSM 109990</strain>
    </source>
</reference>
<evidence type="ECO:0000313" key="6">
    <source>
        <dbReference type="Proteomes" id="UP000831019"/>
    </source>
</evidence>
<dbReference type="EMBL" id="CP085144">
    <property type="protein sequence ID" value="UOA14986.1"/>
    <property type="molecule type" value="Genomic_DNA"/>
</dbReference>
<keyword evidence="6" id="KW-1185">Reference proteome</keyword>
<evidence type="ECO:0000256" key="2">
    <source>
        <dbReference type="ARBA" id="ARBA00022747"/>
    </source>
</evidence>
<dbReference type="PANTHER" id="PTHR30408:SF13">
    <property type="entry name" value="TYPE I RESTRICTION ENZYME HINDI SPECIFICITY SUBUNIT"/>
    <property type="match status" value="1"/>
</dbReference>
<proteinExistence type="inferred from homology"/>
<evidence type="ECO:0000313" key="5">
    <source>
        <dbReference type="EMBL" id="UOA14986.1"/>
    </source>
</evidence>
<dbReference type="PANTHER" id="PTHR30408">
    <property type="entry name" value="TYPE-1 RESTRICTION ENZYME ECOKI SPECIFICITY PROTEIN"/>
    <property type="match status" value="1"/>
</dbReference>
<dbReference type="Gene3D" id="3.90.220.20">
    <property type="entry name" value="DNA methylase specificity domains"/>
    <property type="match status" value="2"/>
</dbReference>
<dbReference type="CDD" id="cd16961">
    <property type="entry name" value="RMtype1_S_TRD-CR_like"/>
    <property type="match status" value="1"/>
</dbReference>
<dbReference type="SUPFAM" id="SSF116734">
    <property type="entry name" value="DNA methylase specificity domain"/>
    <property type="match status" value="2"/>
</dbReference>
<dbReference type="Pfam" id="PF01420">
    <property type="entry name" value="Methylase_S"/>
    <property type="match status" value="1"/>
</dbReference>
<sequence length="437" mass="48170">MSGWQTYATSKLIADGILEIGDGYRAKNSEMGPDGLPFVRAGDVDGRVNTNGVDLLSYENAAKVGRKRSMPGDVIMTTKGTIGRLAYVTEGDVEFVYSPQLCFWRSLDRNVIEPRWLFYGMRSAEMETQISWSAGQTDMAPYVSLTDQRNAFNLTLPPLPEQREIAAILGALDDKIEVNRKASATLEEMARALYRSWFVDFDPVHARAQGRPPAHMAPETAALFPDSFGDDGLPLGWSFGTLADLIEFNPRERITKGTIAPYFDMRALPTSGLNTDAPIQREFSSGTKFRAMDTLLARITPCLENGKTAMVPELGDQEIAWGSTEFIVMRARPDVPVSLPYCVARDPAFRDEAIATMTGSSGRQRADAMRISEMPIAIPIPEIISEFGIASVPLIDRIHQFNKEIKTLAALRDALLPRLMSGELRVGAARAQIEDVA</sequence>
<dbReference type="Proteomes" id="UP000831019">
    <property type="component" value="Chromosome"/>
</dbReference>
<accession>A0ABY3ZK66</accession>